<organism evidence="1">
    <name type="scientific">marine metagenome</name>
    <dbReference type="NCBI Taxonomy" id="408172"/>
    <lineage>
        <taxon>unclassified sequences</taxon>
        <taxon>metagenomes</taxon>
        <taxon>ecological metagenomes</taxon>
    </lineage>
</organism>
<evidence type="ECO:0008006" key="2">
    <source>
        <dbReference type="Google" id="ProtNLM"/>
    </source>
</evidence>
<name>A0A382NQZ5_9ZZZZ</name>
<feature type="non-terminal residue" evidence="1">
    <location>
        <position position="50"/>
    </location>
</feature>
<dbReference type="AlphaFoldDB" id="A0A382NQZ5"/>
<gene>
    <name evidence="1" type="ORF">METZ01_LOCUS314845</name>
</gene>
<dbReference type="EMBL" id="UINC01101295">
    <property type="protein sequence ID" value="SVC61991.1"/>
    <property type="molecule type" value="Genomic_DNA"/>
</dbReference>
<sequence length="50" mass="5321">VKVFGSVLLSFFLLGWGAAESPIADAAMERDAESVRLLIREGEEVNAAQG</sequence>
<reference evidence="1" key="1">
    <citation type="submission" date="2018-05" db="EMBL/GenBank/DDBJ databases">
        <authorList>
            <person name="Lanie J.A."/>
            <person name="Ng W.-L."/>
            <person name="Kazmierczak K.M."/>
            <person name="Andrzejewski T.M."/>
            <person name="Davidsen T.M."/>
            <person name="Wayne K.J."/>
            <person name="Tettelin H."/>
            <person name="Glass J.I."/>
            <person name="Rusch D."/>
            <person name="Podicherti R."/>
            <person name="Tsui H.-C.T."/>
            <person name="Winkler M.E."/>
        </authorList>
    </citation>
    <scope>NUCLEOTIDE SEQUENCE</scope>
</reference>
<proteinExistence type="predicted"/>
<protein>
    <recommendedName>
        <fullName evidence="2">Ankyrin repeat domain-containing protein</fullName>
    </recommendedName>
</protein>
<feature type="non-terminal residue" evidence="1">
    <location>
        <position position="1"/>
    </location>
</feature>
<accession>A0A382NQZ5</accession>
<evidence type="ECO:0000313" key="1">
    <source>
        <dbReference type="EMBL" id="SVC61991.1"/>
    </source>
</evidence>